<dbReference type="PANTHER" id="PTHR11014:SF63">
    <property type="entry name" value="METALLOPEPTIDASE, PUTATIVE (AFU_ORTHOLOGUE AFUA_6G09600)-RELATED"/>
    <property type="match status" value="1"/>
</dbReference>
<dbReference type="InterPro" id="IPR017439">
    <property type="entry name" value="Amidohydrolase"/>
</dbReference>
<feature type="binding site" evidence="2">
    <location>
        <position position="106"/>
    </location>
    <ligand>
        <name>Mn(2+)</name>
        <dbReference type="ChEBI" id="CHEBI:29035"/>
        <label>2</label>
    </ligand>
</feature>
<dbReference type="PANTHER" id="PTHR11014">
    <property type="entry name" value="PEPTIDASE M20 FAMILY MEMBER"/>
    <property type="match status" value="1"/>
</dbReference>
<sequence>MALIDKIKTLSEALHKETIANRQHIHANPELSFQETETAKYVVDQLKKFGVKTKTGIAGNGIEAIIEGKNPKKKVIALRADMDALPIIEDSSKPYKSKNEGVMHACGHDVHTSSLLTTVNILNQVKGDFEGTIKFIFQPGEELFPGGASLMIKEGILENPTPNAIIGQHVMPLIPVGKVGFRKGMYMASADELYVTVTGKGGHGALPEHNVDPIVIASHIIIALQQVVSRMAAPKIPSVLSFGKVQAMGATNVIPNEVKIEGTFRTLDEKWRKEAHLKMKKMAEGMAESMGGSCDFNIQVGYPFLKNEPELTERAKQAAIAYLGKENVVDLDIWMAAEDFSYYSQEVDACFYRLGTRNEEKGIVSGVHTPTFDIDEDALSHGPGLMAWLAINELNT</sequence>
<comment type="cofactor">
    <cofactor evidence="2">
        <name>Mn(2+)</name>
        <dbReference type="ChEBI" id="CHEBI:29035"/>
    </cofactor>
    <text evidence="2">The Mn(2+) ion enhances activity.</text>
</comment>
<dbReference type="GO" id="GO:0046872">
    <property type="term" value="F:metal ion binding"/>
    <property type="evidence" value="ECO:0007669"/>
    <property type="project" value="UniProtKB-KW"/>
</dbReference>
<dbReference type="EMBL" id="FWYF01000002">
    <property type="protein sequence ID" value="SMD33986.1"/>
    <property type="molecule type" value="Genomic_DNA"/>
</dbReference>
<dbReference type="RefSeq" id="WP_084372394.1">
    <property type="nucleotide sequence ID" value="NZ_FWYF01000002.1"/>
</dbReference>
<feature type="binding site" evidence="2">
    <location>
        <position position="368"/>
    </location>
    <ligand>
        <name>Mn(2+)</name>
        <dbReference type="ChEBI" id="CHEBI:29035"/>
        <label>2</label>
    </ligand>
</feature>
<dbReference type="NCBIfam" id="TIGR01891">
    <property type="entry name" value="amidohydrolases"/>
    <property type="match status" value="1"/>
</dbReference>
<dbReference type="Gene3D" id="3.30.70.360">
    <property type="match status" value="1"/>
</dbReference>
<protein>
    <submittedName>
        <fullName evidence="4">Amidohydrolase</fullName>
    </submittedName>
</protein>
<feature type="binding site" evidence="2">
    <location>
        <position position="108"/>
    </location>
    <ligand>
        <name>Mn(2+)</name>
        <dbReference type="ChEBI" id="CHEBI:29035"/>
        <label>2</label>
    </ligand>
</feature>
<dbReference type="Pfam" id="PF01546">
    <property type="entry name" value="Peptidase_M20"/>
    <property type="match status" value="1"/>
</dbReference>
<dbReference type="SUPFAM" id="SSF55031">
    <property type="entry name" value="Bacterial exopeptidase dimerisation domain"/>
    <property type="match status" value="1"/>
</dbReference>
<feature type="domain" description="Peptidase M20 dimerisation" evidence="3">
    <location>
        <begin position="194"/>
        <end position="284"/>
    </location>
</feature>
<dbReference type="GO" id="GO:0050118">
    <property type="term" value="F:N-acetyldiaminopimelate deacetylase activity"/>
    <property type="evidence" value="ECO:0007669"/>
    <property type="project" value="UniProtKB-ARBA"/>
</dbReference>
<dbReference type="InterPro" id="IPR011650">
    <property type="entry name" value="Peptidase_M20_dimer"/>
</dbReference>
<dbReference type="AlphaFoldDB" id="A0A1W2GCG8"/>
<dbReference type="PIRSF" id="PIRSF005962">
    <property type="entry name" value="Pept_M20D_amidohydro"/>
    <property type="match status" value="1"/>
</dbReference>
<dbReference type="Proteomes" id="UP000192472">
    <property type="component" value="Unassembled WGS sequence"/>
</dbReference>
<evidence type="ECO:0000313" key="4">
    <source>
        <dbReference type="EMBL" id="SMD33986.1"/>
    </source>
</evidence>
<dbReference type="CDD" id="cd03886">
    <property type="entry name" value="M20_Acy1"/>
    <property type="match status" value="1"/>
</dbReference>
<keyword evidence="5" id="KW-1185">Reference proteome</keyword>
<dbReference type="InterPro" id="IPR036264">
    <property type="entry name" value="Bact_exopeptidase_dim_dom"/>
</dbReference>
<dbReference type="FunFam" id="3.30.70.360:FF:000001">
    <property type="entry name" value="N-acetyldiaminopimelate deacetylase"/>
    <property type="match status" value="1"/>
</dbReference>
<dbReference type="GO" id="GO:0019877">
    <property type="term" value="P:diaminopimelate biosynthetic process"/>
    <property type="evidence" value="ECO:0007669"/>
    <property type="project" value="UniProtKB-ARBA"/>
</dbReference>
<dbReference type="Gene3D" id="3.40.630.10">
    <property type="entry name" value="Zn peptidases"/>
    <property type="match status" value="1"/>
</dbReference>
<dbReference type="Pfam" id="PF07687">
    <property type="entry name" value="M20_dimer"/>
    <property type="match status" value="1"/>
</dbReference>
<reference evidence="4 5" key="1">
    <citation type="submission" date="2017-04" db="EMBL/GenBank/DDBJ databases">
        <authorList>
            <person name="Afonso C.L."/>
            <person name="Miller P.J."/>
            <person name="Scott M.A."/>
            <person name="Spackman E."/>
            <person name="Goraichik I."/>
            <person name="Dimitrov K.M."/>
            <person name="Suarez D.L."/>
            <person name="Swayne D.E."/>
        </authorList>
    </citation>
    <scope>NUCLEOTIDE SEQUENCE [LARGE SCALE GENOMIC DNA]</scope>
    <source>
        <strain evidence="4 5">DSM 26133</strain>
    </source>
</reference>
<dbReference type="OrthoDB" id="9776731at2"/>
<keyword evidence="2" id="KW-0479">Metal-binding</keyword>
<keyword evidence="2" id="KW-0464">Manganese</keyword>
<evidence type="ECO:0000256" key="2">
    <source>
        <dbReference type="PIRSR" id="PIRSR005962-1"/>
    </source>
</evidence>
<feature type="binding site" evidence="2">
    <location>
        <position position="142"/>
    </location>
    <ligand>
        <name>Mn(2+)</name>
        <dbReference type="ChEBI" id="CHEBI:29035"/>
        <label>2</label>
    </ligand>
</feature>
<accession>A0A1W2GCG8</accession>
<dbReference type="InterPro" id="IPR002933">
    <property type="entry name" value="Peptidase_M20"/>
</dbReference>
<dbReference type="SUPFAM" id="SSF53187">
    <property type="entry name" value="Zn-dependent exopeptidases"/>
    <property type="match status" value="1"/>
</dbReference>
<feature type="binding site" evidence="2">
    <location>
        <position position="169"/>
    </location>
    <ligand>
        <name>Mn(2+)</name>
        <dbReference type="ChEBI" id="CHEBI:29035"/>
        <label>2</label>
    </ligand>
</feature>
<gene>
    <name evidence="4" type="ORF">SAMN04488029_1779</name>
</gene>
<proteinExistence type="predicted"/>
<evidence type="ECO:0000256" key="1">
    <source>
        <dbReference type="ARBA" id="ARBA00022801"/>
    </source>
</evidence>
<organism evidence="4 5">
    <name type="scientific">Reichenbachiella faecimaris</name>
    <dbReference type="NCBI Taxonomy" id="692418"/>
    <lineage>
        <taxon>Bacteria</taxon>
        <taxon>Pseudomonadati</taxon>
        <taxon>Bacteroidota</taxon>
        <taxon>Cytophagia</taxon>
        <taxon>Cytophagales</taxon>
        <taxon>Reichenbachiellaceae</taxon>
        <taxon>Reichenbachiella</taxon>
    </lineage>
</organism>
<dbReference type="STRING" id="692418.SAMN04488029_1779"/>
<name>A0A1W2GCG8_REIFA</name>
<keyword evidence="1 4" id="KW-0378">Hydrolase</keyword>
<evidence type="ECO:0000259" key="3">
    <source>
        <dbReference type="Pfam" id="PF07687"/>
    </source>
</evidence>
<evidence type="ECO:0000313" key="5">
    <source>
        <dbReference type="Proteomes" id="UP000192472"/>
    </source>
</evidence>